<reference evidence="1 2" key="1">
    <citation type="submission" date="2019-03" db="EMBL/GenBank/DDBJ databases">
        <title>Single cell metagenomics reveals metabolic interactions within the superorganism composed of flagellate Streblomastix strix and complex community of Bacteroidetes bacteria on its surface.</title>
        <authorList>
            <person name="Treitli S.C."/>
            <person name="Kolisko M."/>
            <person name="Husnik F."/>
            <person name="Keeling P."/>
            <person name="Hampl V."/>
        </authorList>
    </citation>
    <scope>NUCLEOTIDE SEQUENCE [LARGE SCALE GENOMIC DNA]</scope>
    <source>
        <strain evidence="1">ST1C</strain>
    </source>
</reference>
<comment type="caution">
    <text evidence="1">The sequence shown here is derived from an EMBL/GenBank/DDBJ whole genome shotgun (WGS) entry which is preliminary data.</text>
</comment>
<dbReference type="EMBL" id="SNRW01022365">
    <property type="protein sequence ID" value="KAA6363880.1"/>
    <property type="molecule type" value="Genomic_DNA"/>
</dbReference>
<evidence type="ECO:0000313" key="1">
    <source>
        <dbReference type="EMBL" id="KAA6363880.1"/>
    </source>
</evidence>
<sequence length="135" mass="16008">MKDIMVQIQTIIVIKKSTKDIVIIKMVDQTAKFLEYKVVIVFEYQVINQLENMVIIKMTQKDIIIDLGFKVTMCLDYQVIKVLNKVENQLMELKEEVVEVSKVIELEDQFDNCIDFNLDDQIVIVIELYLVYRLW</sequence>
<gene>
    <name evidence="1" type="ORF">EZS28_040593</name>
</gene>
<dbReference type="Proteomes" id="UP000324800">
    <property type="component" value="Unassembled WGS sequence"/>
</dbReference>
<proteinExistence type="predicted"/>
<protein>
    <submittedName>
        <fullName evidence="1">Uncharacterized protein</fullName>
    </submittedName>
</protein>
<organism evidence="1 2">
    <name type="scientific">Streblomastix strix</name>
    <dbReference type="NCBI Taxonomy" id="222440"/>
    <lineage>
        <taxon>Eukaryota</taxon>
        <taxon>Metamonada</taxon>
        <taxon>Preaxostyla</taxon>
        <taxon>Oxymonadida</taxon>
        <taxon>Streblomastigidae</taxon>
        <taxon>Streblomastix</taxon>
    </lineage>
</organism>
<evidence type="ECO:0000313" key="2">
    <source>
        <dbReference type="Proteomes" id="UP000324800"/>
    </source>
</evidence>
<name>A0A5J4U142_9EUKA</name>
<dbReference type="AlphaFoldDB" id="A0A5J4U142"/>
<accession>A0A5J4U142</accession>